<feature type="domain" description="H repeat-associated protein N-terminal" evidence="1">
    <location>
        <begin position="14"/>
        <end position="59"/>
    </location>
</feature>
<dbReference type="RefSeq" id="WP_169020591.1">
    <property type="nucleotide sequence ID" value="NZ_JABBMT010000019.1"/>
</dbReference>
<dbReference type="Pfam" id="PF13808">
    <property type="entry name" value="DDE_Tnp_1_assoc"/>
    <property type="match status" value="1"/>
</dbReference>
<accession>A0A7Y0HD73</accession>
<sequence length="59" mass="6507">MESSGQTIKNIQALFDQLTDPSNSTSVRHPFTNILSITICAIISGCNNFNEIEEYGKSK</sequence>
<dbReference type="InterPro" id="IPR032806">
    <property type="entry name" value="YbfD_N"/>
</dbReference>
<name>A0A7Y0HD73_9GAMM</name>
<evidence type="ECO:0000313" key="2">
    <source>
        <dbReference type="EMBL" id="NMM41617.1"/>
    </source>
</evidence>
<evidence type="ECO:0000313" key="3">
    <source>
        <dbReference type="Proteomes" id="UP000570493"/>
    </source>
</evidence>
<gene>
    <name evidence="2" type="ORF">HHO47_12515</name>
</gene>
<comment type="caution">
    <text evidence="2">The sequence shown here is derived from an EMBL/GenBank/DDBJ whole genome shotgun (WGS) entry which is preliminary data.</text>
</comment>
<reference evidence="2" key="1">
    <citation type="submission" date="2020-04" db="EMBL/GenBank/DDBJ databases">
        <title>Genome Sequencing for Pseudoaltermonas arctica.</title>
        <authorList>
            <person name="Elkins N.S."/>
        </authorList>
    </citation>
    <scope>NUCLEOTIDE SEQUENCE [LARGE SCALE GENOMIC DNA]</scope>
    <source>
        <strain evidence="2">NEC-BIFX-2020_0012</strain>
    </source>
</reference>
<evidence type="ECO:0000259" key="1">
    <source>
        <dbReference type="Pfam" id="PF13808"/>
    </source>
</evidence>
<protein>
    <submittedName>
        <fullName evidence="2">Transposase family protein</fullName>
    </submittedName>
</protein>
<dbReference type="AlphaFoldDB" id="A0A7Y0HD73"/>
<proteinExistence type="predicted"/>
<organism evidence="2 3">
    <name type="scientific">Pseudoalteromonas arctica</name>
    <dbReference type="NCBI Taxonomy" id="394751"/>
    <lineage>
        <taxon>Bacteria</taxon>
        <taxon>Pseudomonadati</taxon>
        <taxon>Pseudomonadota</taxon>
        <taxon>Gammaproteobacteria</taxon>
        <taxon>Alteromonadales</taxon>
        <taxon>Pseudoalteromonadaceae</taxon>
        <taxon>Pseudoalteromonas</taxon>
    </lineage>
</organism>
<keyword evidence="3" id="KW-1185">Reference proteome</keyword>
<dbReference type="EMBL" id="JABBMT010000019">
    <property type="protein sequence ID" value="NMM41617.1"/>
    <property type="molecule type" value="Genomic_DNA"/>
</dbReference>
<dbReference type="Proteomes" id="UP000570493">
    <property type="component" value="Unassembled WGS sequence"/>
</dbReference>